<dbReference type="OrthoDB" id="3862662at2759"/>
<evidence type="ECO:0000256" key="4">
    <source>
        <dbReference type="ARBA" id="ARBA00023163"/>
    </source>
</evidence>
<dbReference type="InterPro" id="IPR001138">
    <property type="entry name" value="Zn2Cys6_DnaBD"/>
</dbReference>
<evidence type="ECO:0000256" key="2">
    <source>
        <dbReference type="ARBA" id="ARBA00022723"/>
    </source>
</evidence>
<evidence type="ECO:0000256" key="3">
    <source>
        <dbReference type="ARBA" id="ARBA00023015"/>
    </source>
</evidence>
<dbReference type="PROSITE" id="PS50048">
    <property type="entry name" value="ZN2_CY6_FUNGAL_2"/>
    <property type="match status" value="1"/>
</dbReference>
<keyword evidence="5" id="KW-0539">Nucleus</keyword>
<keyword evidence="2" id="KW-0479">Metal-binding</keyword>
<organism evidence="7 8">
    <name type="scientific">Aplosporella prunicola CBS 121167</name>
    <dbReference type="NCBI Taxonomy" id="1176127"/>
    <lineage>
        <taxon>Eukaryota</taxon>
        <taxon>Fungi</taxon>
        <taxon>Dikarya</taxon>
        <taxon>Ascomycota</taxon>
        <taxon>Pezizomycotina</taxon>
        <taxon>Dothideomycetes</taxon>
        <taxon>Dothideomycetes incertae sedis</taxon>
        <taxon>Botryosphaeriales</taxon>
        <taxon>Aplosporellaceae</taxon>
        <taxon>Aplosporella</taxon>
    </lineage>
</organism>
<dbReference type="GO" id="GO:0005634">
    <property type="term" value="C:nucleus"/>
    <property type="evidence" value="ECO:0007669"/>
    <property type="project" value="UniProtKB-SubCell"/>
</dbReference>
<dbReference type="PANTHER" id="PTHR47338">
    <property type="entry name" value="ZN(II)2CYS6 TRANSCRIPTION FACTOR (EUROFUNG)-RELATED"/>
    <property type="match status" value="1"/>
</dbReference>
<keyword evidence="8" id="KW-1185">Reference proteome</keyword>
<accession>A0A6A6B877</accession>
<comment type="subcellular location">
    <subcellularLocation>
        <location evidence="1">Nucleus</location>
    </subcellularLocation>
</comment>
<evidence type="ECO:0000256" key="5">
    <source>
        <dbReference type="ARBA" id="ARBA00023242"/>
    </source>
</evidence>
<gene>
    <name evidence="7" type="ORF">K452DRAFT_77815</name>
</gene>
<dbReference type="PANTHER" id="PTHR47338:SF20">
    <property type="entry name" value="ZN(II)2CYS6 TRANSCRIPTION FACTOR (EUROFUNG)"/>
    <property type="match status" value="1"/>
</dbReference>
<dbReference type="InterPro" id="IPR050815">
    <property type="entry name" value="TF_fung"/>
</dbReference>
<evidence type="ECO:0000313" key="8">
    <source>
        <dbReference type="Proteomes" id="UP000799438"/>
    </source>
</evidence>
<dbReference type="EMBL" id="ML995493">
    <property type="protein sequence ID" value="KAF2139475.1"/>
    <property type="molecule type" value="Genomic_DNA"/>
</dbReference>
<keyword evidence="4" id="KW-0804">Transcription</keyword>
<reference evidence="7" key="1">
    <citation type="journal article" date="2020" name="Stud. Mycol.">
        <title>101 Dothideomycetes genomes: a test case for predicting lifestyles and emergence of pathogens.</title>
        <authorList>
            <person name="Haridas S."/>
            <person name="Albert R."/>
            <person name="Binder M."/>
            <person name="Bloem J."/>
            <person name="Labutti K."/>
            <person name="Salamov A."/>
            <person name="Andreopoulos B."/>
            <person name="Baker S."/>
            <person name="Barry K."/>
            <person name="Bills G."/>
            <person name="Bluhm B."/>
            <person name="Cannon C."/>
            <person name="Castanera R."/>
            <person name="Culley D."/>
            <person name="Daum C."/>
            <person name="Ezra D."/>
            <person name="Gonzalez J."/>
            <person name="Henrissat B."/>
            <person name="Kuo A."/>
            <person name="Liang C."/>
            <person name="Lipzen A."/>
            <person name="Lutzoni F."/>
            <person name="Magnuson J."/>
            <person name="Mondo S."/>
            <person name="Nolan M."/>
            <person name="Ohm R."/>
            <person name="Pangilinan J."/>
            <person name="Park H.-J."/>
            <person name="Ramirez L."/>
            <person name="Alfaro M."/>
            <person name="Sun H."/>
            <person name="Tritt A."/>
            <person name="Yoshinaga Y."/>
            <person name="Zwiers L.-H."/>
            <person name="Turgeon B."/>
            <person name="Goodwin S."/>
            <person name="Spatafora J."/>
            <person name="Crous P."/>
            <person name="Grigoriev I."/>
        </authorList>
    </citation>
    <scope>NUCLEOTIDE SEQUENCE</scope>
    <source>
        <strain evidence="7">CBS 121167</strain>
    </source>
</reference>
<dbReference type="CDD" id="cd00067">
    <property type="entry name" value="GAL4"/>
    <property type="match status" value="1"/>
</dbReference>
<dbReference type="SUPFAM" id="SSF57701">
    <property type="entry name" value="Zn2/Cys6 DNA-binding domain"/>
    <property type="match status" value="1"/>
</dbReference>
<protein>
    <recommendedName>
        <fullName evidence="6">Zn(2)-C6 fungal-type domain-containing protein</fullName>
    </recommendedName>
</protein>
<dbReference type="GO" id="GO:0000981">
    <property type="term" value="F:DNA-binding transcription factor activity, RNA polymerase II-specific"/>
    <property type="evidence" value="ECO:0007669"/>
    <property type="project" value="InterPro"/>
</dbReference>
<dbReference type="SMART" id="SM00066">
    <property type="entry name" value="GAL4"/>
    <property type="match status" value="1"/>
</dbReference>
<proteinExistence type="predicted"/>
<dbReference type="PROSITE" id="PS00463">
    <property type="entry name" value="ZN2_CY6_FUNGAL_1"/>
    <property type="match status" value="1"/>
</dbReference>
<feature type="domain" description="Zn(2)-C6 fungal-type" evidence="6">
    <location>
        <begin position="8"/>
        <end position="38"/>
    </location>
</feature>
<dbReference type="Gene3D" id="4.10.240.10">
    <property type="entry name" value="Zn(2)-C6 fungal-type DNA-binding domain"/>
    <property type="match status" value="1"/>
</dbReference>
<dbReference type="AlphaFoldDB" id="A0A6A6B877"/>
<sequence length="453" mass="49522">MPSGIVQACSRCRAQKRKCDRRLPACSLCERLKRTCSYPAADGEPQEQQAVAVPVPELQELSVPNIRDTLHKQIAAIVGDGQQCQGWAAVYFTTIHPWFPVICQTSYSNRLLPSRITAETADFCFLTLTMYLVCAKPINGELTSQTRSLYLLLKGLVSTLEAIGINTVEMLQGRLLVTIFEVGHGLYPAAYISSGANVRAAIDMGVNEASRGKLLNIFGSQERAEDAQRTWRGIIVADRYATLERAKGPGHIMEPLSERTKSNGAKAHSVHPQTDILTEMTLASQLLAQALDHKHGTTSNHALKAAEALQILKAGTTFLAECSIRAPMQNAVFASVVAVCRSAVLEIAEYESQPEYRSIAAQDTLHAMINDIAQAAASAVYNRSLVRVDILPVFIPHCLYKAAMVCLQMSRQTGQGDAGSTIRPLVDLLKLISTRWIAAGNYVNEIERLQCTN</sequence>
<dbReference type="Pfam" id="PF00172">
    <property type="entry name" value="Zn_clus"/>
    <property type="match status" value="1"/>
</dbReference>
<dbReference type="Proteomes" id="UP000799438">
    <property type="component" value="Unassembled WGS sequence"/>
</dbReference>
<dbReference type="RefSeq" id="XP_033395188.1">
    <property type="nucleotide sequence ID" value="XM_033547128.1"/>
</dbReference>
<evidence type="ECO:0000313" key="7">
    <source>
        <dbReference type="EMBL" id="KAF2139475.1"/>
    </source>
</evidence>
<dbReference type="GeneID" id="54304635"/>
<dbReference type="GO" id="GO:0008270">
    <property type="term" value="F:zinc ion binding"/>
    <property type="evidence" value="ECO:0007669"/>
    <property type="project" value="InterPro"/>
</dbReference>
<evidence type="ECO:0000259" key="6">
    <source>
        <dbReference type="PROSITE" id="PS50048"/>
    </source>
</evidence>
<keyword evidence="3" id="KW-0805">Transcription regulation</keyword>
<dbReference type="CDD" id="cd12148">
    <property type="entry name" value="fungal_TF_MHR"/>
    <property type="match status" value="1"/>
</dbReference>
<name>A0A6A6B877_9PEZI</name>
<dbReference type="InterPro" id="IPR036864">
    <property type="entry name" value="Zn2-C6_fun-type_DNA-bd_sf"/>
</dbReference>
<evidence type="ECO:0000256" key="1">
    <source>
        <dbReference type="ARBA" id="ARBA00004123"/>
    </source>
</evidence>